<dbReference type="RefSeq" id="WP_257086037.1">
    <property type="nucleotide sequence ID" value="NZ_CP102097.1"/>
</dbReference>
<feature type="transmembrane region" description="Helical" evidence="1">
    <location>
        <begin position="132"/>
        <end position="152"/>
    </location>
</feature>
<protein>
    <submittedName>
        <fullName evidence="2">DUF2955 domain-containing protein</fullName>
    </submittedName>
</protein>
<gene>
    <name evidence="2" type="ORF">NP165_19015</name>
</gene>
<feature type="transmembrane region" description="Helical" evidence="1">
    <location>
        <begin position="302"/>
        <end position="322"/>
    </location>
</feature>
<feature type="transmembrane region" description="Helical" evidence="1">
    <location>
        <begin position="273"/>
        <end position="290"/>
    </location>
</feature>
<feature type="transmembrane region" description="Helical" evidence="1">
    <location>
        <begin position="101"/>
        <end position="120"/>
    </location>
</feature>
<evidence type="ECO:0000256" key="1">
    <source>
        <dbReference type="SAM" id="Phobius"/>
    </source>
</evidence>
<feature type="transmembrane region" description="Helical" evidence="1">
    <location>
        <begin position="30"/>
        <end position="47"/>
    </location>
</feature>
<dbReference type="InterPro" id="IPR022604">
    <property type="entry name" value="DUF2955"/>
</dbReference>
<reference evidence="2" key="1">
    <citation type="submission" date="2022-07" db="EMBL/GenBank/DDBJ databases">
        <title>Complete genome of Vibrio japonicus strain JCM 31412T and phylogenomic assessment of the Nereis clade of the genus Vibrio.</title>
        <authorList>
            <person name="Shlafstein M.D."/>
            <person name="Emsley S.A."/>
            <person name="Ushijima B."/>
            <person name="Videau P."/>
            <person name="Saw J.H."/>
        </authorList>
    </citation>
    <scope>NUCLEOTIDE SEQUENCE</scope>
    <source>
        <strain evidence="2">JCM 31412</strain>
    </source>
</reference>
<proteinExistence type="predicted"/>
<feature type="transmembrane region" description="Helical" evidence="1">
    <location>
        <begin position="79"/>
        <end position="95"/>
    </location>
</feature>
<feature type="transmembrane region" description="Helical" evidence="1">
    <location>
        <begin position="6"/>
        <end position="23"/>
    </location>
</feature>
<sequence length="337" mass="37172">MFRSCVNPVVKIVFIPILLLFYLQDVGHPLPVLAPVFAVILLTTIPSKPAMRLVFQLILVLLFVSFVVVLFAQMLSGTPTGYAIFCWGIIAWSYHRSHKNPQDIISTLTLIVIIIATVVSKQMNYPIDGVPLVIFQAFMLALVTTLAANFILPGDQQDIKADEGTEGVESHVSVAIFKSTAMCFVLAALIAISSSQTMLIAITISSMLKLPLLSHHQDYAYQRLVTTATGILFTLPTMFLFGFGAPDWVVMGVSLFLGIQLACYAIRRDAYATIYQLLFTNFTIITYQIIKNVGIDSFSSGFMRLVSISIAIFIGALILKLIHPTHQYVDSNNKLGE</sequence>
<dbReference type="Pfam" id="PF11168">
    <property type="entry name" value="DUF2955"/>
    <property type="match status" value="1"/>
</dbReference>
<keyword evidence="3" id="KW-1185">Reference proteome</keyword>
<dbReference type="Proteomes" id="UP001058602">
    <property type="component" value="Chromosome 2"/>
</dbReference>
<accession>A0ABY5LJY1</accession>
<evidence type="ECO:0000313" key="2">
    <source>
        <dbReference type="EMBL" id="UUM32372.1"/>
    </source>
</evidence>
<organism evidence="2 3">
    <name type="scientific">Vibrio japonicus</name>
    <dbReference type="NCBI Taxonomy" id="1824638"/>
    <lineage>
        <taxon>Bacteria</taxon>
        <taxon>Pseudomonadati</taxon>
        <taxon>Pseudomonadota</taxon>
        <taxon>Gammaproteobacteria</taxon>
        <taxon>Vibrionales</taxon>
        <taxon>Vibrionaceae</taxon>
        <taxon>Vibrio</taxon>
    </lineage>
</organism>
<feature type="transmembrane region" description="Helical" evidence="1">
    <location>
        <begin position="172"/>
        <end position="204"/>
    </location>
</feature>
<feature type="transmembrane region" description="Helical" evidence="1">
    <location>
        <begin position="248"/>
        <end position="266"/>
    </location>
</feature>
<dbReference type="EMBL" id="CP102097">
    <property type="protein sequence ID" value="UUM32372.1"/>
    <property type="molecule type" value="Genomic_DNA"/>
</dbReference>
<evidence type="ECO:0000313" key="3">
    <source>
        <dbReference type="Proteomes" id="UP001058602"/>
    </source>
</evidence>
<feature type="transmembrane region" description="Helical" evidence="1">
    <location>
        <begin position="53"/>
        <end position="72"/>
    </location>
</feature>
<keyword evidence="1" id="KW-0812">Transmembrane</keyword>
<keyword evidence="1" id="KW-0472">Membrane</keyword>
<keyword evidence="1" id="KW-1133">Transmembrane helix</keyword>
<name>A0ABY5LJY1_9VIBR</name>